<dbReference type="Proteomes" id="UP001430848">
    <property type="component" value="Unassembled WGS sequence"/>
</dbReference>
<name>A0ABR1P3E5_DIAER</name>
<sequence length="423" mass="48291">MNKQRFLKEQKRAFDTYPVQPGTLVKDQQGDLQHYRVQSFDAVVNDPQGYLNHCHVGSKVIMERYLSRNAEDEDTIVSTYRGRRHKQDNRLKGRGGFGSVFKVEISGVHLAMKLIVRPRSRRANNDLSISSGSDEESFWSEIKILGREGQHGPIGYPDKQQKSFEDEVFVLRSIRKLPLPDRRLARIRENHIIEIRAAFTDPQAFGMLISPVAFFDLHTLLDRISDSEKGSFSESDPAVTFERSQLLRCLGCLAASVAFLHKSNIRHRDLKPKNVLIVPSDTNSVGWKICLCDFATAIIAPESGGPRRGADTERAVIHPMTPDYKSPERRSGHPRTMSEDMWHLGCIFLEIFIVMKSTTRKALQEVFEDREAKRDTELQLYGKACSKDDFRKWLGERKSDSGEKIDFVIDWIEDLLKGQITVG</sequence>
<dbReference type="Pfam" id="PF00069">
    <property type="entry name" value="Pkinase"/>
    <property type="match status" value="1"/>
</dbReference>
<dbReference type="SUPFAM" id="SSF56112">
    <property type="entry name" value="Protein kinase-like (PK-like)"/>
    <property type="match status" value="1"/>
</dbReference>
<dbReference type="EMBL" id="JAKNSF020000050">
    <property type="protein sequence ID" value="KAK7725328.1"/>
    <property type="molecule type" value="Genomic_DNA"/>
</dbReference>
<comment type="caution">
    <text evidence="2">The sequence shown here is derived from an EMBL/GenBank/DDBJ whole genome shotgun (WGS) entry which is preliminary data.</text>
</comment>
<organism evidence="2 3">
    <name type="scientific">Diaporthe eres</name>
    <name type="common">Phomopsis oblonga</name>
    <dbReference type="NCBI Taxonomy" id="83184"/>
    <lineage>
        <taxon>Eukaryota</taxon>
        <taxon>Fungi</taxon>
        <taxon>Dikarya</taxon>
        <taxon>Ascomycota</taxon>
        <taxon>Pezizomycotina</taxon>
        <taxon>Sordariomycetes</taxon>
        <taxon>Sordariomycetidae</taxon>
        <taxon>Diaporthales</taxon>
        <taxon>Diaporthaceae</taxon>
        <taxon>Diaporthe</taxon>
        <taxon>Diaporthe eres species complex</taxon>
    </lineage>
</organism>
<dbReference type="PANTHER" id="PTHR44167">
    <property type="entry name" value="OVARIAN-SPECIFIC SERINE/THREONINE-PROTEIN KINASE LOK-RELATED"/>
    <property type="match status" value="1"/>
</dbReference>
<proteinExistence type="predicted"/>
<reference evidence="2 3" key="1">
    <citation type="submission" date="2024-02" db="EMBL/GenBank/DDBJ databases">
        <title>De novo assembly and annotation of 12 fungi associated with fruit tree decline syndrome in Ontario, Canada.</title>
        <authorList>
            <person name="Sulman M."/>
            <person name="Ellouze W."/>
            <person name="Ilyukhin E."/>
        </authorList>
    </citation>
    <scope>NUCLEOTIDE SEQUENCE [LARGE SCALE GENOMIC DNA]</scope>
    <source>
        <strain evidence="2 3">M169</strain>
    </source>
</reference>
<evidence type="ECO:0000313" key="2">
    <source>
        <dbReference type="EMBL" id="KAK7725328.1"/>
    </source>
</evidence>
<dbReference type="InterPro" id="IPR000719">
    <property type="entry name" value="Prot_kinase_dom"/>
</dbReference>
<dbReference type="CDD" id="cd00180">
    <property type="entry name" value="PKc"/>
    <property type="match status" value="1"/>
</dbReference>
<dbReference type="PROSITE" id="PS00108">
    <property type="entry name" value="PROTEIN_KINASE_ST"/>
    <property type="match status" value="1"/>
</dbReference>
<gene>
    <name evidence="2" type="ORF">SLS63_008191</name>
</gene>
<dbReference type="PANTHER" id="PTHR44167:SF24">
    <property type="entry name" value="SERINE_THREONINE-PROTEIN KINASE CHK2"/>
    <property type="match status" value="1"/>
</dbReference>
<dbReference type="SMART" id="SM00220">
    <property type="entry name" value="S_TKc"/>
    <property type="match status" value="1"/>
</dbReference>
<keyword evidence="3" id="KW-1185">Reference proteome</keyword>
<dbReference type="InterPro" id="IPR011009">
    <property type="entry name" value="Kinase-like_dom_sf"/>
</dbReference>
<protein>
    <recommendedName>
        <fullName evidence="1">Protein kinase domain-containing protein</fullName>
    </recommendedName>
</protein>
<dbReference type="PROSITE" id="PS50011">
    <property type="entry name" value="PROTEIN_KINASE_DOM"/>
    <property type="match status" value="1"/>
</dbReference>
<dbReference type="InterPro" id="IPR008271">
    <property type="entry name" value="Ser/Thr_kinase_AS"/>
</dbReference>
<dbReference type="Gene3D" id="1.10.510.10">
    <property type="entry name" value="Transferase(Phosphotransferase) domain 1"/>
    <property type="match status" value="1"/>
</dbReference>
<feature type="domain" description="Protein kinase" evidence="1">
    <location>
        <begin position="86"/>
        <end position="423"/>
    </location>
</feature>
<accession>A0ABR1P3E5</accession>
<evidence type="ECO:0000313" key="3">
    <source>
        <dbReference type="Proteomes" id="UP001430848"/>
    </source>
</evidence>
<evidence type="ECO:0000259" key="1">
    <source>
        <dbReference type="PROSITE" id="PS50011"/>
    </source>
</evidence>